<dbReference type="PANTHER" id="PTHR46230">
    <property type="match status" value="1"/>
</dbReference>
<dbReference type="InterPro" id="IPR002634">
    <property type="entry name" value="BolA"/>
</dbReference>
<dbReference type="PANTHER" id="PTHR46230:SF7">
    <property type="entry name" value="BOLA-LIKE PROTEIN 1"/>
    <property type="match status" value="1"/>
</dbReference>
<accession>A0A8H6SWH1</accession>
<proteinExistence type="inferred from homology"/>
<protein>
    <recommendedName>
        <fullName evidence="4">Bola-like protein</fullName>
    </recommendedName>
</protein>
<dbReference type="InterPro" id="IPR036065">
    <property type="entry name" value="BolA-like_sf"/>
</dbReference>
<dbReference type="GO" id="GO:0044572">
    <property type="term" value="P:[4Fe-4S] cluster assembly"/>
    <property type="evidence" value="ECO:0007669"/>
    <property type="project" value="TreeGrafter"/>
</dbReference>
<organism evidence="2 3">
    <name type="scientific">Mycena chlorophos</name>
    <name type="common">Agaric fungus</name>
    <name type="synonym">Agaricus chlorophos</name>
    <dbReference type="NCBI Taxonomy" id="658473"/>
    <lineage>
        <taxon>Eukaryota</taxon>
        <taxon>Fungi</taxon>
        <taxon>Dikarya</taxon>
        <taxon>Basidiomycota</taxon>
        <taxon>Agaricomycotina</taxon>
        <taxon>Agaricomycetes</taxon>
        <taxon>Agaricomycetidae</taxon>
        <taxon>Agaricales</taxon>
        <taxon>Marasmiineae</taxon>
        <taxon>Mycenaceae</taxon>
        <taxon>Mycena</taxon>
    </lineage>
</organism>
<dbReference type="SUPFAM" id="SSF82657">
    <property type="entry name" value="BolA-like"/>
    <property type="match status" value="1"/>
</dbReference>
<comment type="similarity">
    <text evidence="1">Belongs to the BolA/IbaG family.</text>
</comment>
<dbReference type="Gene3D" id="3.30.300.90">
    <property type="entry name" value="BolA-like"/>
    <property type="match status" value="1"/>
</dbReference>
<keyword evidence="3" id="KW-1185">Reference proteome</keyword>
<dbReference type="OrthoDB" id="411584at2759"/>
<dbReference type="GO" id="GO:0005759">
    <property type="term" value="C:mitochondrial matrix"/>
    <property type="evidence" value="ECO:0007669"/>
    <property type="project" value="TreeGrafter"/>
</dbReference>
<evidence type="ECO:0000313" key="3">
    <source>
        <dbReference type="Proteomes" id="UP000613580"/>
    </source>
</evidence>
<dbReference type="Proteomes" id="UP000613580">
    <property type="component" value="Unassembled WGS sequence"/>
</dbReference>
<dbReference type="AlphaFoldDB" id="A0A8H6SWH1"/>
<dbReference type="EMBL" id="JACAZE010000009">
    <property type="protein sequence ID" value="KAF7306097.1"/>
    <property type="molecule type" value="Genomic_DNA"/>
</dbReference>
<gene>
    <name evidence="2" type="ORF">HMN09_00764800</name>
</gene>
<comment type="caution">
    <text evidence="2">The sequence shown here is derived from an EMBL/GenBank/DDBJ whole genome shotgun (WGS) entry which is preliminary data.</text>
</comment>
<sequence length="110" mass="12010">MATVASSVVGPVEQSIREKLSTSFAPTVLNIRNDSAKHSHHAPMRAQATPSGETHFYVEIVSTQAFEGKTTLQRHRLVHSILRDELDAGLHSLSLSTKTEQEANVAHQPS</sequence>
<dbReference type="PIRSF" id="PIRSF003113">
    <property type="entry name" value="BolA"/>
    <property type="match status" value="1"/>
</dbReference>
<dbReference type="Pfam" id="PF01722">
    <property type="entry name" value="BolA"/>
    <property type="match status" value="1"/>
</dbReference>
<evidence type="ECO:0000256" key="1">
    <source>
        <dbReference type="RuleBase" id="RU003860"/>
    </source>
</evidence>
<name>A0A8H6SWH1_MYCCL</name>
<reference evidence="2" key="1">
    <citation type="submission" date="2020-05" db="EMBL/GenBank/DDBJ databases">
        <title>Mycena genomes resolve the evolution of fungal bioluminescence.</title>
        <authorList>
            <person name="Tsai I.J."/>
        </authorList>
    </citation>
    <scope>NUCLEOTIDE SEQUENCE</scope>
    <source>
        <strain evidence="2">110903Hualien_Pintung</strain>
    </source>
</reference>
<evidence type="ECO:0000313" key="2">
    <source>
        <dbReference type="EMBL" id="KAF7306097.1"/>
    </source>
</evidence>
<evidence type="ECO:0008006" key="4">
    <source>
        <dbReference type="Google" id="ProtNLM"/>
    </source>
</evidence>